<keyword evidence="3" id="KW-0378">Hydrolase</keyword>
<dbReference type="InterPro" id="IPR000073">
    <property type="entry name" value="AB_hydrolase_1"/>
</dbReference>
<name>A0ABW2THZ7_9PSEU</name>
<proteinExistence type="predicted"/>
<feature type="compositionally biased region" description="Pro residues" evidence="1">
    <location>
        <begin position="364"/>
        <end position="380"/>
    </location>
</feature>
<feature type="compositionally biased region" description="Basic and acidic residues" evidence="1">
    <location>
        <begin position="295"/>
        <end position="311"/>
    </location>
</feature>
<dbReference type="EMBL" id="JBHTEY010000004">
    <property type="protein sequence ID" value="MFC7613111.1"/>
    <property type="molecule type" value="Genomic_DNA"/>
</dbReference>
<organism evidence="3 4">
    <name type="scientific">Actinokineospora soli</name>
    <dbReference type="NCBI Taxonomy" id="1048753"/>
    <lineage>
        <taxon>Bacteria</taxon>
        <taxon>Bacillati</taxon>
        <taxon>Actinomycetota</taxon>
        <taxon>Actinomycetes</taxon>
        <taxon>Pseudonocardiales</taxon>
        <taxon>Pseudonocardiaceae</taxon>
        <taxon>Actinokineospora</taxon>
    </lineage>
</organism>
<feature type="compositionally biased region" description="Low complexity" evidence="1">
    <location>
        <begin position="384"/>
        <end position="397"/>
    </location>
</feature>
<dbReference type="PANTHER" id="PTHR43194">
    <property type="entry name" value="HYDROLASE ALPHA/BETA FOLD FAMILY"/>
    <property type="match status" value="1"/>
</dbReference>
<evidence type="ECO:0000259" key="2">
    <source>
        <dbReference type="Pfam" id="PF12697"/>
    </source>
</evidence>
<comment type="caution">
    <text evidence="3">The sequence shown here is derived from an EMBL/GenBank/DDBJ whole genome shotgun (WGS) entry which is preliminary data.</text>
</comment>
<feature type="region of interest" description="Disordered" evidence="1">
    <location>
        <begin position="280"/>
        <end position="454"/>
    </location>
</feature>
<evidence type="ECO:0000256" key="1">
    <source>
        <dbReference type="SAM" id="MobiDB-lite"/>
    </source>
</evidence>
<keyword evidence="4" id="KW-1185">Reference proteome</keyword>
<dbReference type="Proteomes" id="UP001596512">
    <property type="component" value="Unassembled WGS sequence"/>
</dbReference>
<gene>
    <name evidence="3" type="ORF">ACFQV2_05220</name>
</gene>
<evidence type="ECO:0000313" key="4">
    <source>
        <dbReference type="Proteomes" id="UP001596512"/>
    </source>
</evidence>
<dbReference type="SUPFAM" id="SSF53474">
    <property type="entry name" value="alpha/beta-Hydrolases"/>
    <property type="match status" value="1"/>
</dbReference>
<dbReference type="GO" id="GO:0016787">
    <property type="term" value="F:hydrolase activity"/>
    <property type="evidence" value="ECO:0007669"/>
    <property type="project" value="UniProtKB-KW"/>
</dbReference>
<feature type="compositionally biased region" description="Low complexity" evidence="1">
    <location>
        <begin position="404"/>
        <end position="454"/>
    </location>
</feature>
<dbReference type="InterPro" id="IPR050228">
    <property type="entry name" value="Carboxylesterase_BioH"/>
</dbReference>
<dbReference type="Pfam" id="PF12697">
    <property type="entry name" value="Abhydrolase_6"/>
    <property type="match status" value="1"/>
</dbReference>
<dbReference type="InterPro" id="IPR029058">
    <property type="entry name" value="AB_hydrolase_fold"/>
</dbReference>
<evidence type="ECO:0000313" key="3">
    <source>
        <dbReference type="EMBL" id="MFC7613111.1"/>
    </source>
</evidence>
<dbReference type="Gene3D" id="3.40.50.1820">
    <property type="entry name" value="alpha/beta hydrolase"/>
    <property type="match status" value="1"/>
</dbReference>
<protein>
    <submittedName>
        <fullName evidence="3">Alpha/beta fold hydrolase</fullName>
    </submittedName>
</protein>
<dbReference type="PANTHER" id="PTHR43194:SF2">
    <property type="entry name" value="PEROXISOMAL MEMBRANE PROTEIN LPX1"/>
    <property type="match status" value="1"/>
</dbReference>
<accession>A0ABW2THZ7</accession>
<sequence length="454" mass="48571">MYSQLTPHRAVRVELAGRYAALRTTGEGPVVLLVPGYTGSKEDFAPLLDPIGEAGYQAVAIDLPGQMDSKGPDDEAAYLPAALGAGLAELVEKLATDGRPVLLVGHSFGGLVARRAVLAGAPIAGLTLLCSGPGELPQGARRQVLELGDPLLRQHGLAAAYQAQEALNRGNPRWQGLSEPLREFFRARFLRSSQAGLLGMARGLRTEPDLVADLSRKLRGGSTGCLVACGVADDTWPPAVQRDMADRLEADYAAIPGAGHSPRSRPRRPCSTCCCRPGRPGCADSRNSPSQPHPHRADLRRHAVSFREQRRGPPRTVSRRYTPALRFGEGSPCTSLTTKGRKRCSRNHTGGRQPCWARERWPRCSPPPPPPPNPPRPPQRSPRKPWSSSPRATSAGRPARRPRTSSAASPRRPSSPWATTPTTTARSASSARSTTPRGARSSPSPGPRPATTST</sequence>
<feature type="domain" description="AB hydrolase-1" evidence="2">
    <location>
        <begin position="31"/>
        <end position="267"/>
    </location>
</feature>
<reference evidence="4" key="1">
    <citation type="journal article" date="2019" name="Int. J. Syst. Evol. Microbiol.">
        <title>The Global Catalogue of Microorganisms (GCM) 10K type strain sequencing project: providing services to taxonomists for standard genome sequencing and annotation.</title>
        <authorList>
            <consortium name="The Broad Institute Genomics Platform"/>
            <consortium name="The Broad Institute Genome Sequencing Center for Infectious Disease"/>
            <person name="Wu L."/>
            <person name="Ma J."/>
        </authorList>
    </citation>
    <scope>NUCLEOTIDE SEQUENCE [LARGE SCALE GENOMIC DNA]</scope>
    <source>
        <strain evidence="4">JCM 17695</strain>
    </source>
</reference>